<sequence>MPRKTSKAAKVEKVLHLLDTRQAGGRRRKATDKYQQIVNEEHARAKEAQNRANVAALRRRQRLEEENNFHKRERTHLNAVSSSRRV</sequence>
<organism evidence="2 3">
    <name type="scientific">Gloeophyllum trabeum (strain ATCC 11539 / FP-39264 / Madison 617)</name>
    <name type="common">Brown rot fungus</name>
    <dbReference type="NCBI Taxonomy" id="670483"/>
    <lineage>
        <taxon>Eukaryota</taxon>
        <taxon>Fungi</taxon>
        <taxon>Dikarya</taxon>
        <taxon>Basidiomycota</taxon>
        <taxon>Agaricomycotina</taxon>
        <taxon>Agaricomycetes</taxon>
        <taxon>Gloeophyllales</taxon>
        <taxon>Gloeophyllaceae</taxon>
        <taxon>Gloeophyllum</taxon>
    </lineage>
</organism>
<evidence type="ECO:0000256" key="1">
    <source>
        <dbReference type="SAM" id="MobiDB-lite"/>
    </source>
</evidence>
<protein>
    <submittedName>
        <fullName evidence="2">Uncharacterized protein</fullName>
    </submittedName>
</protein>
<dbReference type="RefSeq" id="XP_007871546.1">
    <property type="nucleotide sequence ID" value="XM_007873355.1"/>
</dbReference>
<accession>S7RCA3</accession>
<dbReference type="Proteomes" id="UP000030669">
    <property type="component" value="Unassembled WGS sequence"/>
</dbReference>
<reference evidence="2 3" key="1">
    <citation type="journal article" date="2012" name="Science">
        <title>The Paleozoic origin of enzymatic lignin decomposition reconstructed from 31 fungal genomes.</title>
        <authorList>
            <person name="Floudas D."/>
            <person name="Binder M."/>
            <person name="Riley R."/>
            <person name="Barry K."/>
            <person name="Blanchette R.A."/>
            <person name="Henrissat B."/>
            <person name="Martinez A.T."/>
            <person name="Otillar R."/>
            <person name="Spatafora J.W."/>
            <person name="Yadav J.S."/>
            <person name="Aerts A."/>
            <person name="Benoit I."/>
            <person name="Boyd A."/>
            <person name="Carlson A."/>
            <person name="Copeland A."/>
            <person name="Coutinho P.M."/>
            <person name="de Vries R.P."/>
            <person name="Ferreira P."/>
            <person name="Findley K."/>
            <person name="Foster B."/>
            <person name="Gaskell J."/>
            <person name="Glotzer D."/>
            <person name="Gorecki P."/>
            <person name="Heitman J."/>
            <person name="Hesse C."/>
            <person name="Hori C."/>
            <person name="Igarashi K."/>
            <person name="Jurgens J.A."/>
            <person name="Kallen N."/>
            <person name="Kersten P."/>
            <person name="Kohler A."/>
            <person name="Kuees U."/>
            <person name="Kumar T.K.A."/>
            <person name="Kuo A."/>
            <person name="LaButti K."/>
            <person name="Larrondo L.F."/>
            <person name="Lindquist E."/>
            <person name="Ling A."/>
            <person name="Lombard V."/>
            <person name="Lucas S."/>
            <person name="Lundell T."/>
            <person name="Martin R."/>
            <person name="McLaughlin D.J."/>
            <person name="Morgenstern I."/>
            <person name="Morin E."/>
            <person name="Murat C."/>
            <person name="Nagy L.G."/>
            <person name="Nolan M."/>
            <person name="Ohm R.A."/>
            <person name="Patyshakuliyeva A."/>
            <person name="Rokas A."/>
            <person name="Ruiz-Duenas F.J."/>
            <person name="Sabat G."/>
            <person name="Salamov A."/>
            <person name="Samejima M."/>
            <person name="Schmutz J."/>
            <person name="Slot J.C."/>
            <person name="St John F."/>
            <person name="Stenlid J."/>
            <person name="Sun H."/>
            <person name="Sun S."/>
            <person name="Syed K."/>
            <person name="Tsang A."/>
            <person name="Wiebenga A."/>
            <person name="Young D."/>
            <person name="Pisabarro A."/>
            <person name="Eastwood D.C."/>
            <person name="Martin F."/>
            <person name="Cullen D."/>
            <person name="Grigoriev I.V."/>
            <person name="Hibbett D.S."/>
        </authorList>
    </citation>
    <scope>NUCLEOTIDE SEQUENCE [LARGE SCALE GENOMIC DNA]</scope>
    <source>
        <strain evidence="2 3">ATCC 11539</strain>
    </source>
</reference>
<dbReference type="EMBL" id="KB469418">
    <property type="protein sequence ID" value="EPQ49999.1"/>
    <property type="molecule type" value="Genomic_DNA"/>
</dbReference>
<feature type="region of interest" description="Disordered" evidence="1">
    <location>
        <begin position="65"/>
        <end position="86"/>
    </location>
</feature>
<dbReference type="GeneID" id="19303011"/>
<dbReference type="KEGG" id="gtr:GLOTRDRAFT_134360"/>
<name>S7RCA3_GLOTA</name>
<proteinExistence type="predicted"/>
<dbReference type="HOGENOM" id="CLU_2498081_0_0_1"/>
<evidence type="ECO:0000313" key="3">
    <source>
        <dbReference type="Proteomes" id="UP000030669"/>
    </source>
</evidence>
<evidence type="ECO:0000313" key="2">
    <source>
        <dbReference type="EMBL" id="EPQ49999.1"/>
    </source>
</evidence>
<dbReference type="AlphaFoldDB" id="S7RCA3"/>
<keyword evidence="3" id="KW-1185">Reference proteome</keyword>
<gene>
    <name evidence="2" type="ORF">GLOTRDRAFT_134360</name>
</gene>